<feature type="transmembrane region" description="Helical" evidence="9">
    <location>
        <begin position="957"/>
        <end position="980"/>
    </location>
</feature>
<evidence type="ECO:0000256" key="1">
    <source>
        <dbReference type="ARBA" id="ARBA00004141"/>
    </source>
</evidence>
<feature type="region of interest" description="Disordered" evidence="8">
    <location>
        <begin position="1351"/>
        <end position="1378"/>
    </location>
</feature>
<name>A0A8H7ZX47_9FUNG</name>
<feature type="domain" description="ABC transporter" evidence="10">
    <location>
        <begin position="1054"/>
        <end position="1336"/>
    </location>
</feature>
<feature type="transmembrane region" description="Helical" evidence="9">
    <location>
        <begin position="235"/>
        <end position="252"/>
    </location>
</feature>
<dbReference type="PANTHER" id="PTHR24223">
    <property type="entry name" value="ATP-BINDING CASSETTE SUB-FAMILY C"/>
    <property type="match status" value="1"/>
</dbReference>
<feature type="compositionally biased region" description="Low complexity" evidence="8">
    <location>
        <begin position="1369"/>
        <end position="1378"/>
    </location>
</feature>
<dbReference type="EMBL" id="JAEFCI010004109">
    <property type="protein sequence ID" value="KAG5461158.1"/>
    <property type="molecule type" value="Genomic_DNA"/>
</dbReference>
<evidence type="ECO:0000256" key="8">
    <source>
        <dbReference type="SAM" id="MobiDB-lite"/>
    </source>
</evidence>
<comment type="caution">
    <text evidence="12">The sequence shown here is derived from an EMBL/GenBank/DDBJ whole genome shotgun (WGS) entry which is preliminary data.</text>
</comment>
<evidence type="ECO:0000256" key="4">
    <source>
        <dbReference type="ARBA" id="ARBA00022741"/>
    </source>
</evidence>
<evidence type="ECO:0000259" key="11">
    <source>
        <dbReference type="PROSITE" id="PS50929"/>
    </source>
</evidence>
<dbReference type="GO" id="GO:0016887">
    <property type="term" value="F:ATP hydrolysis activity"/>
    <property type="evidence" value="ECO:0007669"/>
    <property type="project" value="InterPro"/>
</dbReference>
<dbReference type="PROSITE" id="PS00211">
    <property type="entry name" value="ABC_TRANSPORTER_1"/>
    <property type="match status" value="1"/>
</dbReference>
<gene>
    <name evidence="12" type="ORF">BJ554DRAFT_6693</name>
</gene>
<dbReference type="PROSITE" id="PS50929">
    <property type="entry name" value="ABC_TM1F"/>
    <property type="match status" value="2"/>
</dbReference>
<sequence>MEKYLPPARTQRLLRPSNLLSRWLYLWVWPLAADARRPAADVARMGLELADSENATINADRLQAENPSVFRALKAAYGTSYLLLGLWKISWAFFTWLAAWYLLKVFLAYLQEFQDAAGVDSASPVPVALPTAQSGHLLAAAMFGAALLSSISIHQLYGQCCRQGMQIKAALTGVIYRKCLRSSHIRGGAGDVVNLLATDVTRVVDAVANFHFLWSAFVEAAVILVLAFVELGTAALPALAFVVLLLPVQWWLGRASSRLATESTGVTTSRVHLMSEILTAMKLIKFYAWEVPFSDCLDEIRAREMSMIRRNMTVKALNFMIVFAIPVFAALSSLAVWVFLLRRRLTPAVSFTALSLFNTLRYPFLMLPLAVSSTSAARIAFSRITRFLTSPEVEELTPLAPAPENPTAIRVRESDFRWDGEEKAGPTLSRISLEVKRGQIVAVIGDVGSGKTSLIAALMGQIRQVAGPKADVYGTTSYVPQEPWLLNYTLRDNIVFGSPFDRRRFDEVIRVCALQRDLSLLIAGENTEIAERGSNLSGGQKQRASIARAVYNDADTVLLDDPLSAVDQAVGRHIFQECFKTYLKGKTVVLAIHQLQYLSEVDHIVWMKEGGIAAQGSYEELMAGNPDFAHLITNHVVSDDDTEEESIEDELPKLASIDAADAQALLQQEPSADRHIKLVQSQTSAADLAHACEMNPLSITDRSQLLSRRAREINEMTISQMIERNQLSVLSGARPIVSHDVAEHIRKNELTVHSLPDVAEFGESDHRPSQRLVKEDKSSEASTGLYAKYAAAGRGATVAWLVKATALHQKMFRAVMNAPMAFFDSTPIGRILSAFSKHQLNIDDSMPNAAMQALQYAPLGLGAMILVSATIPMAWLPISVLAAAGLWVAAFASGAEKRFNNAEAMTKPAVISHFTASLEGLFSIRSFHAGHRFDRENLAKIDDNHRFLYAQLMTKSWTALALDVVTSLMVYFTCLLVVVYREAEDMDSIAGLGLSNALQMLVFVQWTVRTVGEIQGQMSSVGQLAYYGERTPREAPAELPGTITDAKWPQRGAIEFRDVVLKSHRFGVAVLKGVSFAIHPREKIGIVGRTGSGKSTLLISLLRIVEAHQGQILIDGLDVGTIGLRDLRTKIAIIPQVSKQSGVKGSNRRQSGEAFCFLEKTKKIEAAVEPVLFVGTVRSNLDPFNANTDEEVWRALDAVHLGAKIRGFTNGLQTAVIENGKNFSLGQRQVSTVTARKPGRAPCAVLSNTKILVLDEATAAIDMATDALIQQAIKDNFSDKTVLTIAHRLNTIIDSDKILCTFGWVRAFMDAGKVAEFGEPLALMNKRDGHFRGLVEQTGLATAAKLRDIAERSKSAREAAPPAAPAAPEPTAVPSADA</sequence>
<evidence type="ECO:0000256" key="3">
    <source>
        <dbReference type="ARBA" id="ARBA00022692"/>
    </source>
</evidence>
<keyword evidence="7 9" id="KW-0472">Membrane</keyword>
<dbReference type="InterPro" id="IPR027417">
    <property type="entry name" value="P-loop_NTPase"/>
</dbReference>
<dbReference type="InterPro" id="IPR003593">
    <property type="entry name" value="AAA+_ATPase"/>
</dbReference>
<dbReference type="CDD" id="cd03250">
    <property type="entry name" value="ABCC_MRP_domain1"/>
    <property type="match status" value="1"/>
</dbReference>
<dbReference type="CDD" id="cd18579">
    <property type="entry name" value="ABC_6TM_ABCC_D1"/>
    <property type="match status" value="1"/>
</dbReference>
<feature type="domain" description="ABC transporter" evidence="10">
    <location>
        <begin position="411"/>
        <end position="634"/>
    </location>
</feature>
<evidence type="ECO:0000256" key="7">
    <source>
        <dbReference type="ARBA" id="ARBA00023136"/>
    </source>
</evidence>
<dbReference type="FunFam" id="1.20.1560.10:FF:000006">
    <property type="entry name" value="ATP-binding cassette, sub-family C (CFTR/MRP), member 9"/>
    <property type="match status" value="1"/>
</dbReference>
<dbReference type="GO" id="GO:0140359">
    <property type="term" value="F:ABC-type transporter activity"/>
    <property type="evidence" value="ECO:0007669"/>
    <property type="project" value="InterPro"/>
</dbReference>
<dbReference type="OrthoDB" id="6500128at2759"/>
<protein>
    <submittedName>
        <fullName evidence="12">P-loop containing nucleoside triphosphate hydrolase protein</fullName>
    </submittedName>
</protein>
<evidence type="ECO:0000256" key="2">
    <source>
        <dbReference type="ARBA" id="ARBA00022448"/>
    </source>
</evidence>
<feature type="transmembrane region" description="Helical" evidence="9">
    <location>
        <begin position="81"/>
        <end position="103"/>
    </location>
</feature>
<dbReference type="InterPro" id="IPR017871">
    <property type="entry name" value="ABC_transporter-like_CS"/>
</dbReference>
<evidence type="ECO:0000259" key="10">
    <source>
        <dbReference type="PROSITE" id="PS50893"/>
    </source>
</evidence>
<dbReference type="InterPro" id="IPR036640">
    <property type="entry name" value="ABC1_TM_sf"/>
</dbReference>
<dbReference type="SMART" id="SM00382">
    <property type="entry name" value="AAA"/>
    <property type="match status" value="2"/>
</dbReference>
<dbReference type="Pfam" id="PF00664">
    <property type="entry name" value="ABC_membrane"/>
    <property type="match status" value="2"/>
</dbReference>
<feature type="transmembrane region" description="Helical" evidence="9">
    <location>
        <begin position="137"/>
        <end position="157"/>
    </location>
</feature>
<dbReference type="Gene3D" id="1.20.1560.10">
    <property type="entry name" value="ABC transporter type 1, transmembrane domain"/>
    <property type="match status" value="2"/>
</dbReference>
<evidence type="ECO:0000256" key="5">
    <source>
        <dbReference type="ARBA" id="ARBA00022840"/>
    </source>
</evidence>
<evidence type="ECO:0000256" key="6">
    <source>
        <dbReference type="ARBA" id="ARBA00022989"/>
    </source>
</evidence>
<dbReference type="PROSITE" id="PS50893">
    <property type="entry name" value="ABC_TRANSPORTER_2"/>
    <property type="match status" value="2"/>
</dbReference>
<dbReference type="GO" id="GO:0005524">
    <property type="term" value="F:ATP binding"/>
    <property type="evidence" value="ECO:0007669"/>
    <property type="project" value="UniProtKB-KW"/>
</dbReference>
<keyword evidence="5" id="KW-0067">ATP-binding</keyword>
<feature type="transmembrane region" description="Helical" evidence="9">
    <location>
        <begin position="861"/>
        <end position="890"/>
    </location>
</feature>
<dbReference type="CDD" id="cd18580">
    <property type="entry name" value="ABC_6TM_ABCC_D2"/>
    <property type="match status" value="1"/>
</dbReference>
<dbReference type="InterPro" id="IPR044746">
    <property type="entry name" value="ABCC_6TM_D1"/>
</dbReference>
<dbReference type="InterPro" id="IPR044726">
    <property type="entry name" value="ABCC_6TM_D2"/>
</dbReference>
<keyword evidence="13" id="KW-1185">Reference proteome</keyword>
<keyword evidence="12" id="KW-0378">Hydrolase</keyword>
<dbReference type="GO" id="GO:0016020">
    <property type="term" value="C:membrane"/>
    <property type="evidence" value="ECO:0007669"/>
    <property type="project" value="UniProtKB-SubCell"/>
</dbReference>
<evidence type="ECO:0000313" key="12">
    <source>
        <dbReference type="EMBL" id="KAG5461158.1"/>
    </source>
</evidence>
<feature type="domain" description="ABC transmembrane type-1" evidence="11">
    <location>
        <begin position="804"/>
        <end position="1023"/>
    </location>
</feature>
<comment type="subcellular location">
    <subcellularLocation>
        <location evidence="1">Membrane</location>
        <topology evidence="1">Multi-pass membrane protein</topology>
    </subcellularLocation>
</comment>
<keyword evidence="2" id="KW-0813">Transport</keyword>
<reference evidence="12 13" key="1">
    <citation type="journal article" name="Sci. Rep.">
        <title>Genome-scale phylogenetic analyses confirm Olpidium as the closest living zoosporic fungus to the non-flagellated, terrestrial fungi.</title>
        <authorList>
            <person name="Chang Y."/>
            <person name="Rochon D."/>
            <person name="Sekimoto S."/>
            <person name="Wang Y."/>
            <person name="Chovatia M."/>
            <person name="Sandor L."/>
            <person name="Salamov A."/>
            <person name="Grigoriev I.V."/>
            <person name="Stajich J.E."/>
            <person name="Spatafora J.W."/>
        </authorList>
    </citation>
    <scope>NUCLEOTIDE SEQUENCE [LARGE SCALE GENOMIC DNA]</scope>
    <source>
        <strain evidence="12">S191</strain>
    </source>
</reference>
<dbReference type="Pfam" id="PF00005">
    <property type="entry name" value="ABC_tran"/>
    <property type="match status" value="2"/>
</dbReference>
<feature type="transmembrane region" description="Helical" evidence="9">
    <location>
        <begin position="316"/>
        <end position="340"/>
    </location>
</feature>
<dbReference type="SUPFAM" id="SSF52540">
    <property type="entry name" value="P-loop containing nucleoside triphosphate hydrolases"/>
    <property type="match status" value="2"/>
</dbReference>
<dbReference type="SUPFAM" id="SSF90123">
    <property type="entry name" value="ABC transporter transmembrane region"/>
    <property type="match status" value="2"/>
</dbReference>
<proteinExistence type="predicted"/>
<dbReference type="FunFam" id="3.40.50.300:FF:000997">
    <property type="entry name" value="Multidrug resistance-associated protein 1"/>
    <property type="match status" value="1"/>
</dbReference>
<evidence type="ECO:0000313" key="13">
    <source>
        <dbReference type="Proteomes" id="UP000673691"/>
    </source>
</evidence>
<dbReference type="PANTHER" id="PTHR24223:SF447">
    <property type="entry name" value="MULTIDRUG RESISTANCE-ASSOCIATED PROTEIN 5"/>
    <property type="match status" value="1"/>
</dbReference>
<accession>A0A8H7ZX47</accession>
<evidence type="ECO:0000256" key="9">
    <source>
        <dbReference type="SAM" id="Phobius"/>
    </source>
</evidence>
<dbReference type="Gene3D" id="3.40.50.300">
    <property type="entry name" value="P-loop containing nucleotide triphosphate hydrolases"/>
    <property type="match status" value="2"/>
</dbReference>
<dbReference type="CDD" id="cd03244">
    <property type="entry name" value="ABCC_MRP_domain2"/>
    <property type="match status" value="1"/>
</dbReference>
<keyword evidence="3 9" id="KW-0812">Transmembrane</keyword>
<feature type="transmembrane region" description="Helical" evidence="9">
    <location>
        <begin position="212"/>
        <end position="229"/>
    </location>
</feature>
<keyword evidence="4" id="KW-0547">Nucleotide-binding</keyword>
<dbReference type="InterPro" id="IPR011527">
    <property type="entry name" value="ABC1_TM_dom"/>
</dbReference>
<dbReference type="InterPro" id="IPR003439">
    <property type="entry name" value="ABC_transporter-like_ATP-bd"/>
</dbReference>
<feature type="domain" description="ABC transmembrane type-1" evidence="11">
    <location>
        <begin position="138"/>
        <end position="376"/>
    </location>
</feature>
<dbReference type="Proteomes" id="UP000673691">
    <property type="component" value="Unassembled WGS sequence"/>
</dbReference>
<organism evidence="12 13">
    <name type="scientific">Olpidium bornovanus</name>
    <dbReference type="NCBI Taxonomy" id="278681"/>
    <lineage>
        <taxon>Eukaryota</taxon>
        <taxon>Fungi</taxon>
        <taxon>Fungi incertae sedis</taxon>
        <taxon>Olpidiomycota</taxon>
        <taxon>Olpidiomycotina</taxon>
        <taxon>Olpidiomycetes</taxon>
        <taxon>Olpidiales</taxon>
        <taxon>Olpidiaceae</taxon>
        <taxon>Olpidium</taxon>
    </lineage>
</organism>
<dbReference type="InterPro" id="IPR050173">
    <property type="entry name" value="ABC_transporter_C-like"/>
</dbReference>
<keyword evidence="6 9" id="KW-1133">Transmembrane helix</keyword>